<comment type="similarity">
    <text evidence="3">Belongs to the WD repeat WDR3/UTP12 family.</text>
</comment>
<feature type="repeat" description="WD" evidence="4">
    <location>
        <begin position="61"/>
        <end position="102"/>
    </location>
</feature>
<name>A0AAV7J9I4_COTGL</name>
<keyword evidence="2" id="KW-0677">Repeat</keyword>
<dbReference type="Pfam" id="PF04003">
    <property type="entry name" value="Utp12"/>
    <property type="match status" value="1"/>
</dbReference>
<feature type="repeat" description="WD" evidence="4">
    <location>
        <begin position="403"/>
        <end position="443"/>
    </location>
</feature>
<dbReference type="PROSITE" id="PS50294">
    <property type="entry name" value="WD_REPEATS_REGION"/>
    <property type="match status" value="6"/>
</dbReference>
<keyword evidence="1 4" id="KW-0853">WD repeat</keyword>
<dbReference type="GO" id="GO:0034388">
    <property type="term" value="C:Pwp2p-containing subcomplex of 90S preribosome"/>
    <property type="evidence" value="ECO:0007669"/>
    <property type="project" value="TreeGrafter"/>
</dbReference>
<dbReference type="InterPro" id="IPR051570">
    <property type="entry name" value="TBC1_cilium_biogenesis"/>
</dbReference>
<dbReference type="Gene3D" id="2.130.10.10">
    <property type="entry name" value="YVTN repeat-like/Quinoprotein amine dehydrogenase"/>
    <property type="match status" value="3"/>
</dbReference>
<dbReference type="SUPFAM" id="SSF50978">
    <property type="entry name" value="WD40 repeat-like"/>
    <property type="match status" value="2"/>
</dbReference>
<evidence type="ECO:0000313" key="6">
    <source>
        <dbReference type="EMBL" id="KAH0568416.1"/>
    </source>
</evidence>
<dbReference type="PROSITE" id="PS00678">
    <property type="entry name" value="WD_REPEATS_1"/>
    <property type="match status" value="3"/>
</dbReference>
<accession>A0AAV7J9I4</accession>
<protein>
    <recommendedName>
        <fullName evidence="5">Small-subunit processome Utp12 domain-containing protein</fullName>
    </recommendedName>
</protein>
<dbReference type="GO" id="GO:0032040">
    <property type="term" value="C:small-subunit processome"/>
    <property type="evidence" value="ECO:0007669"/>
    <property type="project" value="TreeGrafter"/>
</dbReference>
<dbReference type="FunFam" id="2.130.10.10:FF:000755">
    <property type="entry name" value="WD repeat-containing protein 3"/>
    <property type="match status" value="1"/>
</dbReference>
<evidence type="ECO:0000259" key="5">
    <source>
        <dbReference type="Pfam" id="PF04003"/>
    </source>
</evidence>
<dbReference type="GO" id="GO:0030490">
    <property type="term" value="P:maturation of SSU-rRNA"/>
    <property type="evidence" value="ECO:0007669"/>
    <property type="project" value="TreeGrafter"/>
</dbReference>
<dbReference type="PRINTS" id="PR00320">
    <property type="entry name" value="GPROTEINBRPT"/>
</dbReference>
<dbReference type="SMART" id="SM00320">
    <property type="entry name" value="WD40"/>
    <property type="match status" value="12"/>
</dbReference>
<keyword evidence="7" id="KW-1185">Reference proteome</keyword>
<feature type="repeat" description="WD" evidence="4">
    <location>
        <begin position="187"/>
        <end position="220"/>
    </location>
</feature>
<dbReference type="Proteomes" id="UP000826195">
    <property type="component" value="Unassembled WGS sequence"/>
</dbReference>
<evidence type="ECO:0000256" key="1">
    <source>
        <dbReference type="ARBA" id="ARBA00022574"/>
    </source>
</evidence>
<dbReference type="InterPro" id="IPR019775">
    <property type="entry name" value="WD40_repeat_CS"/>
</dbReference>
<sequence>MGLTKQYLRFAPSGNLNIISSSKCNVVFVTLEGKDGRFVAAGACENVVIWDFNIREKAQVLSGDKAEVTQLAASPNKRHIAVGYADGTIKTFDLRSGENISIFVGHKSEITTLAYDSLGHRLASGSKDTDIIVWDVVAETGICRLAGHKGVVTKVSFMKENNILISASKDTLVKFWDLDTEYNFHTLVGHRSEVWGFCLVKNDKYLVTGCNDIELRVWKIFNVENNEDDNPLNINSLNINEEEAIDVNYPLRCEKIGSILRAGRGRVISLTTDATNDIIACHGNGNSVELFYMIPEDQVTKKTTKRLNKEKKKALNAGKDEASIFLEASSTLHDEVRRLVTINATSKVKSVDLVLGGGGEVRVCVGLNTNSLELYSLSANDERKLKNKKDEENNVMLKYSISLQGHRTDVRAVCFSSDNSAFATASGESIKLWERSTLTCVKTVGCGYVLTLTFVPGDRHIIAGMKDGKILIIDISNGDILEEIPAHQQDLWSVALFPNLKGIASGGLDKTVKFWNFELIDDTTKETKCKVLSLIHSNTLNLEEGVLCVKITPNNKYIAVSLLDSTVKIFYFDTLKFFISLYGHKLPVLCMDISSDSTLIATGSADRNIKIWGMDFGDCHKSLFAHDDSVMGLCFVPKTHYLFTCSKDGKVKEWDADNFQKIITLQGHFGEAWCCAVSPNGVFVVSCGADKVIRLYEKTSEPLVLEDEAEEERERQENELATGEITAVPGQKQQLLPSRKTVNSEKAAELILECLDVIKEYNKELENVKPPNAAPPLPPIMQAYKCKTTDEYLLETFKRIRASDMEETLLLLPYADACEILEYLPRLLKSDYQTELLVRLALTLIQAHHEPIVATSTMLPILEEVRDLAMSKITKLRDTVGYNLHGMAFLQRKLEENEGVKLFHDATKKRKNKLKNKKSKEQALKRAILAL</sequence>
<dbReference type="InterPro" id="IPR015943">
    <property type="entry name" value="WD40/YVTN_repeat-like_dom_sf"/>
</dbReference>
<feature type="repeat" description="WD" evidence="4">
    <location>
        <begin position="145"/>
        <end position="186"/>
    </location>
</feature>
<dbReference type="InterPro" id="IPR036322">
    <property type="entry name" value="WD40_repeat_dom_sf"/>
</dbReference>
<feature type="domain" description="Small-subunit processome Utp12" evidence="5">
    <location>
        <begin position="790"/>
        <end position="892"/>
    </location>
</feature>
<dbReference type="FunFam" id="2.130.10.10:FF:002580">
    <property type="entry name" value="Beta transducin Trp-Asp domain-containing protein, putative"/>
    <property type="match status" value="1"/>
</dbReference>
<evidence type="ECO:0000256" key="2">
    <source>
        <dbReference type="ARBA" id="ARBA00022737"/>
    </source>
</evidence>
<dbReference type="GO" id="GO:0030515">
    <property type="term" value="F:snoRNA binding"/>
    <property type="evidence" value="ECO:0007669"/>
    <property type="project" value="TreeGrafter"/>
</dbReference>
<dbReference type="CDD" id="cd00200">
    <property type="entry name" value="WD40"/>
    <property type="match status" value="2"/>
</dbReference>
<dbReference type="Pfam" id="PF25173">
    <property type="entry name" value="Beta-prop_WDR3_1st"/>
    <property type="match status" value="1"/>
</dbReference>
<dbReference type="InterPro" id="IPR007148">
    <property type="entry name" value="SSU_processome_Utp12"/>
</dbReference>
<gene>
    <name evidence="6" type="ORF">KQX54_020793</name>
</gene>
<feature type="repeat" description="WD" evidence="4">
    <location>
        <begin position="103"/>
        <end position="136"/>
    </location>
</feature>
<feature type="repeat" description="WD" evidence="4">
    <location>
        <begin position="484"/>
        <end position="518"/>
    </location>
</feature>
<dbReference type="EMBL" id="JAHXZJ010000001">
    <property type="protein sequence ID" value="KAH0568416.1"/>
    <property type="molecule type" value="Genomic_DNA"/>
</dbReference>
<comment type="caution">
    <text evidence="6">The sequence shown here is derived from an EMBL/GenBank/DDBJ whole genome shotgun (WGS) entry which is preliminary data.</text>
</comment>
<dbReference type="PROSITE" id="PS50082">
    <property type="entry name" value="WD_REPEATS_2"/>
    <property type="match status" value="9"/>
</dbReference>
<feature type="repeat" description="WD" evidence="4">
    <location>
        <begin position="623"/>
        <end position="664"/>
    </location>
</feature>
<evidence type="ECO:0000313" key="7">
    <source>
        <dbReference type="Proteomes" id="UP000826195"/>
    </source>
</evidence>
<dbReference type="PANTHER" id="PTHR19853">
    <property type="entry name" value="WD REPEAT CONTAINING PROTEIN 3 WDR3"/>
    <property type="match status" value="1"/>
</dbReference>
<dbReference type="InterPro" id="IPR020472">
    <property type="entry name" value="WD40_PAC1"/>
</dbReference>
<evidence type="ECO:0000256" key="4">
    <source>
        <dbReference type="PROSITE-ProRule" id="PRU00221"/>
    </source>
</evidence>
<evidence type="ECO:0000256" key="3">
    <source>
        <dbReference type="ARBA" id="ARBA00038229"/>
    </source>
</evidence>
<dbReference type="InterPro" id="IPR001680">
    <property type="entry name" value="WD40_rpt"/>
</dbReference>
<feature type="repeat" description="WD" evidence="4">
    <location>
        <begin position="665"/>
        <end position="706"/>
    </location>
</feature>
<proteinExistence type="inferred from homology"/>
<dbReference type="Pfam" id="PF25172">
    <property type="entry name" value="Beta-prop_WDR3_2nd"/>
    <property type="match status" value="1"/>
</dbReference>
<dbReference type="AlphaFoldDB" id="A0AAV7J9I4"/>
<feature type="repeat" description="WD" evidence="4">
    <location>
        <begin position="581"/>
        <end position="622"/>
    </location>
</feature>
<organism evidence="6 7">
    <name type="scientific">Cotesia glomerata</name>
    <name type="common">Lepidopteran parasitic wasp</name>
    <name type="synonym">Apanteles glomeratus</name>
    <dbReference type="NCBI Taxonomy" id="32391"/>
    <lineage>
        <taxon>Eukaryota</taxon>
        <taxon>Metazoa</taxon>
        <taxon>Ecdysozoa</taxon>
        <taxon>Arthropoda</taxon>
        <taxon>Hexapoda</taxon>
        <taxon>Insecta</taxon>
        <taxon>Pterygota</taxon>
        <taxon>Neoptera</taxon>
        <taxon>Endopterygota</taxon>
        <taxon>Hymenoptera</taxon>
        <taxon>Apocrita</taxon>
        <taxon>Ichneumonoidea</taxon>
        <taxon>Braconidae</taxon>
        <taxon>Microgastrinae</taxon>
        <taxon>Cotesia</taxon>
    </lineage>
</organism>
<reference evidence="6 7" key="1">
    <citation type="journal article" date="2021" name="J. Hered.">
        <title>A chromosome-level genome assembly of the parasitoid wasp, Cotesia glomerata (Hymenoptera: Braconidae).</title>
        <authorList>
            <person name="Pinto B.J."/>
            <person name="Weis J.J."/>
            <person name="Gamble T."/>
            <person name="Ode P.J."/>
            <person name="Paul R."/>
            <person name="Zaspel J.M."/>
        </authorList>
    </citation>
    <scope>NUCLEOTIDE SEQUENCE [LARGE SCALE GENOMIC DNA]</scope>
    <source>
        <strain evidence="6">CgM1</strain>
    </source>
</reference>
<dbReference type="PANTHER" id="PTHR19853:SF0">
    <property type="entry name" value="WD REPEAT-CONTAINING PROTEIN 3"/>
    <property type="match status" value="1"/>
</dbReference>